<dbReference type="InterPro" id="IPR016181">
    <property type="entry name" value="Acyl_CoA_acyltransferase"/>
</dbReference>
<feature type="domain" description="N-acetyltransferase" evidence="1">
    <location>
        <begin position="2"/>
        <end position="171"/>
    </location>
</feature>
<dbReference type="Pfam" id="PF00583">
    <property type="entry name" value="Acetyltransf_1"/>
    <property type="match status" value="1"/>
</dbReference>
<name>A0A3D9S396_9FLAO</name>
<dbReference type="EMBL" id="QTTQ01000009">
    <property type="protein sequence ID" value="REE83786.1"/>
    <property type="molecule type" value="Genomic_DNA"/>
</dbReference>
<accession>A0A3D9S396</accession>
<dbReference type="Gene3D" id="3.40.630.30">
    <property type="match status" value="1"/>
</dbReference>
<proteinExistence type="predicted"/>
<dbReference type="AlphaFoldDB" id="A0A3D9S396"/>
<evidence type="ECO:0000313" key="2">
    <source>
        <dbReference type="EMBL" id="REE83786.1"/>
    </source>
</evidence>
<dbReference type="Proteomes" id="UP000256429">
    <property type="component" value="Unassembled WGS sequence"/>
</dbReference>
<evidence type="ECO:0000313" key="3">
    <source>
        <dbReference type="Proteomes" id="UP000256429"/>
    </source>
</evidence>
<comment type="caution">
    <text evidence="2">The sequence shown here is derived from an EMBL/GenBank/DDBJ whole genome shotgun (WGS) entry which is preliminary data.</text>
</comment>
<evidence type="ECO:0000259" key="1">
    <source>
        <dbReference type="PROSITE" id="PS51186"/>
    </source>
</evidence>
<sequence length="171" mass="19654">MIKIIKGTIEHAELIAEIGEKSFWESHGTSASTKDISTFISKTYTKEILLSELENENNIYHLIYCNNKIAGFSKIILNTANSNINPKNITKLDRFYLLKTFYGKNLGATLFNFNIELAKNKQQNGIWLAVWVKNQRAINFYTKSGFKIVGKYDFQISSTHSNPNHIMYLTF</sequence>
<reference evidence="2 3" key="1">
    <citation type="submission" date="2018-08" db="EMBL/GenBank/DDBJ databases">
        <title>Genomic Encyclopedia of Type Strains, Phase III (KMG-III): the genomes of soil and plant-associated and newly described type strains.</title>
        <authorList>
            <person name="Whitman W."/>
        </authorList>
    </citation>
    <scope>NUCLEOTIDE SEQUENCE [LARGE SCALE GENOMIC DNA]</scope>
    <source>
        <strain evidence="2 3">325-5</strain>
    </source>
</reference>
<dbReference type="InterPro" id="IPR000182">
    <property type="entry name" value="GNAT_dom"/>
</dbReference>
<dbReference type="GO" id="GO:0016747">
    <property type="term" value="F:acyltransferase activity, transferring groups other than amino-acyl groups"/>
    <property type="evidence" value="ECO:0007669"/>
    <property type="project" value="InterPro"/>
</dbReference>
<dbReference type="SUPFAM" id="SSF55729">
    <property type="entry name" value="Acyl-CoA N-acyltransferases (Nat)"/>
    <property type="match status" value="1"/>
</dbReference>
<keyword evidence="3" id="KW-1185">Reference proteome</keyword>
<organism evidence="2 3">
    <name type="scientific">Lutibacter oceani</name>
    <dbReference type="NCBI Taxonomy" id="1853311"/>
    <lineage>
        <taxon>Bacteria</taxon>
        <taxon>Pseudomonadati</taxon>
        <taxon>Bacteroidota</taxon>
        <taxon>Flavobacteriia</taxon>
        <taxon>Flavobacteriales</taxon>
        <taxon>Flavobacteriaceae</taxon>
        <taxon>Lutibacter</taxon>
    </lineage>
</organism>
<keyword evidence="2" id="KW-0808">Transferase</keyword>
<dbReference type="RefSeq" id="WP_240324973.1">
    <property type="nucleotide sequence ID" value="NZ_QTTQ01000009.1"/>
</dbReference>
<gene>
    <name evidence="2" type="ORF">BX611_1081</name>
</gene>
<dbReference type="PROSITE" id="PS51186">
    <property type="entry name" value="GNAT"/>
    <property type="match status" value="1"/>
</dbReference>
<protein>
    <submittedName>
        <fullName evidence="2">Acetyltransferase (GNAT) family protein</fullName>
    </submittedName>
</protein>